<comment type="caution">
    <text evidence="2">The sequence shown here is derived from an EMBL/GenBank/DDBJ whole genome shotgun (WGS) entry which is preliminary data.</text>
</comment>
<dbReference type="Proteomes" id="UP000485621">
    <property type="component" value="Unassembled WGS sequence"/>
</dbReference>
<proteinExistence type="predicted"/>
<evidence type="ECO:0000313" key="2">
    <source>
        <dbReference type="EMBL" id="OQB41536.1"/>
    </source>
</evidence>
<name>A0A1V5ZNC8_9BACT</name>
<keyword evidence="1" id="KW-0812">Transmembrane</keyword>
<keyword evidence="1" id="KW-1133">Transmembrane helix</keyword>
<feature type="transmembrane region" description="Helical" evidence="1">
    <location>
        <begin position="21"/>
        <end position="42"/>
    </location>
</feature>
<organism evidence="2">
    <name type="scientific">candidate division CPR1 bacterium ADurb.Bin160</name>
    <dbReference type="NCBI Taxonomy" id="1852826"/>
    <lineage>
        <taxon>Bacteria</taxon>
        <taxon>candidate division CPR1</taxon>
    </lineage>
</organism>
<dbReference type="EMBL" id="MWDB01000015">
    <property type="protein sequence ID" value="OQB41536.1"/>
    <property type="molecule type" value="Genomic_DNA"/>
</dbReference>
<reference evidence="2" key="1">
    <citation type="submission" date="2017-02" db="EMBL/GenBank/DDBJ databases">
        <title>Delving into the versatile metabolic prowess of the omnipresent phylum Bacteroidetes.</title>
        <authorList>
            <person name="Nobu M.K."/>
            <person name="Mei R."/>
            <person name="Narihiro T."/>
            <person name="Kuroda K."/>
            <person name="Liu W.-T."/>
        </authorList>
    </citation>
    <scope>NUCLEOTIDE SEQUENCE</scope>
    <source>
        <strain evidence="2">ADurb.Bin160</strain>
    </source>
</reference>
<accession>A0A1V5ZNC8</accession>
<keyword evidence="1" id="KW-0472">Membrane</keyword>
<protein>
    <submittedName>
        <fullName evidence="2">Uncharacterized protein</fullName>
    </submittedName>
</protein>
<gene>
    <name evidence="2" type="ORF">BWY04_00787</name>
</gene>
<dbReference type="AlphaFoldDB" id="A0A1V5ZNC8"/>
<evidence type="ECO:0000256" key="1">
    <source>
        <dbReference type="SAM" id="Phobius"/>
    </source>
</evidence>
<sequence length="56" mass="5817">MGVSGAGVDKGGSLIQVIKNFINRILGLLALITLVIVLRGGFKMVTAAGDEGKFKE</sequence>